<evidence type="ECO:0000313" key="4">
    <source>
        <dbReference type="Proteomes" id="UP000750334"/>
    </source>
</evidence>
<dbReference type="AlphaFoldDB" id="A0A9P7B1H5"/>
<gene>
    <name evidence="3" type="ORF">C6P45_003499</name>
</gene>
<keyword evidence="4" id="KW-1185">Reference proteome</keyword>
<feature type="transmembrane region" description="Helical" evidence="1">
    <location>
        <begin position="177"/>
        <end position="203"/>
    </location>
</feature>
<evidence type="ECO:0000313" key="3">
    <source>
        <dbReference type="EMBL" id="KAG0654171.1"/>
    </source>
</evidence>
<comment type="caution">
    <text evidence="3">The sequence shown here is derived from an EMBL/GenBank/DDBJ whole genome shotgun (WGS) entry which is preliminary data.</text>
</comment>
<keyword evidence="1" id="KW-1133">Transmembrane helix</keyword>
<feature type="transmembrane region" description="Helical" evidence="1">
    <location>
        <begin position="98"/>
        <end position="117"/>
    </location>
</feature>
<keyword evidence="2" id="KW-0732">Signal</keyword>
<keyword evidence="1" id="KW-0812">Transmembrane</keyword>
<evidence type="ECO:0000256" key="2">
    <source>
        <dbReference type="SAM" id="SignalP"/>
    </source>
</evidence>
<organism evidence="3 4">
    <name type="scientific">Maudiozyma exigua</name>
    <name type="common">Yeast</name>
    <name type="synonym">Kazachstania exigua</name>
    <dbReference type="NCBI Taxonomy" id="34358"/>
    <lineage>
        <taxon>Eukaryota</taxon>
        <taxon>Fungi</taxon>
        <taxon>Dikarya</taxon>
        <taxon>Ascomycota</taxon>
        <taxon>Saccharomycotina</taxon>
        <taxon>Saccharomycetes</taxon>
        <taxon>Saccharomycetales</taxon>
        <taxon>Saccharomycetaceae</taxon>
        <taxon>Maudiozyma</taxon>
    </lineage>
</organism>
<proteinExistence type="predicted"/>
<dbReference type="Proteomes" id="UP000750334">
    <property type="component" value="Unassembled WGS sequence"/>
</dbReference>
<feature type="signal peptide" evidence="2">
    <location>
        <begin position="1"/>
        <end position="22"/>
    </location>
</feature>
<reference evidence="3 4" key="1">
    <citation type="submission" date="2020-11" db="EMBL/GenBank/DDBJ databases">
        <title>Kefir isolates.</title>
        <authorList>
            <person name="Marcisauskas S."/>
            <person name="Kim Y."/>
            <person name="Blasche S."/>
        </authorList>
    </citation>
    <scope>NUCLEOTIDE SEQUENCE [LARGE SCALE GENOMIC DNA]</scope>
    <source>
        <strain evidence="3 4">OG2</strain>
    </source>
</reference>
<accession>A0A9P7B1H5</accession>
<keyword evidence="1" id="KW-0472">Membrane</keyword>
<sequence>MNFILRCTFLMKMIFTVAKASAYGVGVYIESKDWKLSVFVSALIALNEFAVTIYNSYSRKLILAETSSTILPTKNKYEEYKIEKTLLSPCNQVNINILWLKFTIIISLAFFLRVTISKRNLPIAFCIDYLLIELHRYLGRVYCGLFPFDSIIVELLSKKPLECSKNWSNQIIITVALLIELFRSIIIVCAFMVTAVVIPFFAFDEIRTYYNHTKISEMETLTLKFKIVNRIKPVMERNGISYNVKSSIKHILDCKLAFLDNLNGSVMDIKFSGANASKTDADQVSVEILKVTFNNTTHIEMIVAFTVRDHIVLNSLDDSYDRAIYCGIQLPENLPTLII</sequence>
<dbReference type="EMBL" id="PUHR01000362">
    <property type="protein sequence ID" value="KAG0654171.1"/>
    <property type="molecule type" value="Genomic_DNA"/>
</dbReference>
<name>A0A9P7B1H5_MAUEX</name>
<feature type="chain" id="PRO_5040317847" evidence="2">
    <location>
        <begin position="23"/>
        <end position="339"/>
    </location>
</feature>
<protein>
    <submittedName>
        <fullName evidence="3">Uncharacterized protein</fullName>
    </submittedName>
</protein>
<evidence type="ECO:0000256" key="1">
    <source>
        <dbReference type="SAM" id="Phobius"/>
    </source>
</evidence>